<dbReference type="Proteomes" id="UP000198922">
    <property type="component" value="Unassembled WGS sequence"/>
</dbReference>
<dbReference type="Pfam" id="PF13505">
    <property type="entry name" value="OMP_b-brl"/>
    <property type="match status" value="1"/>
</dbReference>
<evidence type="ECO:0000313" key="4">
    <source>
        <dbReference type="EMBL" id="SDE68234.1"/>
    </source>
</evidence>
<dbReference type="AlphaFoldDB" id="A0A1G7EX53"/>
<dbReference type="OrthoDB" id="9810784at2"/>
<name>A0A1G7EX53_9RHOB</name>
<evidence type="ECO:0000256" key="2">
    <source>
        <dbReference type="SAM" id="SignalP"/>
    </source>
</evidence>
<feature type="signal peptide" evidence="2">
    <location>
        <begin position="1"/>
        <end position="19"/>
    </location>
</feature>
<feature type="chain" id="PRO_5011557351" evidence="2">
    <location>
        <begin position="20"/>
        <end position="215"/>
    </location>
</feature>
<evidence type="ECO:0000313" key="5">
    <source>
        <dbReference type="Proteomes" id="UP000198922"/>
    </source>
</evidence>
<keyword evidence="5" id="KW-1185">Reference proteome</keyword>
<gene>
    <name evidence="4" type="ORF">SAMN04488567_2331</name>
</gene>
<keyword evidence="1 2" id="KW-0732">Signal</keyword>
<dbReference type="InterPro" id="IPR027385">
    <property type="entry name" value="Beta-barrel_OMP"/>
</dbReference>
<dbReference type="EMBL" id="FNAT01000003">
    <property type="protein sequence ID" value="SDE68234.1"/>
    <property type="molecule type" value="Genomic_DNA"/>
</dbReference>
<feature type="domain" description="Outer membrane protein beta-barrel" evidence="3">
    <location>
        <begin position="8"/>
        <end position="215"/>
    </location>
</feature>
<sequence length="215" mass="23232">MLSRALPLALILAPGLAAAEVELSFYGGVQDAPHSTVEVDRPGVDDDREFTVDWEGNSFDAPPYYGLRATWWREDDLGFGLDFNHAKVYSDDDTLAEQGLETLEFTDGINILTLNAYRRFPDAAYGLTPYVGGGLGLAIPRVEYDDGESRTDEYQITGPAVALMAGASYDITDSVSVFGEYKGTYSANEADLNGGGTLESDIVTNALNLGVSFNF</sequence>
<dbReference type="STRING" id="521013.SAMN04488567_2331"/>
<dbReference type="InterPro" id="IPR011250">
    <property type="entry name" value="OMP/PagP_B-barrel"/>
</dbReference>
<evidence type="ECO:0000259" key="3">
    <source>
        <dbReference type="Pfam" id="PF13505"/>
    </source>
</evidence>
<proteinExistence type="predicted"/>
<accession>A0A1G7EX53</accession>
<evidence type="ECO:0000256" key="1">
    <source>
        <dbReference type="ARBA" id="ARBA00022729"/>
    </source>
</evidence>
<protein>
    <submittedName>
        <fullName evidence="4">Lipid A oxidase</fullName>
    </submittedName>
</protein>
<organism evidence="4 5">
    <name type="scientific">Limimaricola pyoseonensis</name>
    <dbReference type="NCBI Taxonomy" id="521013"/>
    <lineage>
        <taxon>Bacteria</taxon>
        <taxon>Pseudomonadati</taxon>
        <taxon>Pseudomonadota</taxon>
        <taxon>Alphaproteobacteria</taxon>
        <taxon>Rhodobacterales</taxon>
        <taxon>Paracoccaceae</taxon>
        <taxon>Limimaricola</taxon>
    </lineage>
</organism>
<dbReference type="RefSeq" id="WP_090112132.1">
    <property type="nucleotide sequence ID" value="NZ_FNAT01000003.1"/>
</dbReference>
<dbReference type="SUPFAM" id="SSF56925">
    <property type="entry name" value="OMPA-like"/>
    <property type="match status" value="1"/>
</dbReference>
<dbReference type="Gene3D" id="2.40.160.20">
    <property type="match status" value="1"/>
</dbReference>
<reference evidence="5" key="1">
    <citation type="submission" date="2016-10" db="EMBL/GenBank/DDBJ databases">
        <authorList>
            <person name="Varghese N."/>
            <person name="Submissions S."/>
        </authorList>
    </citation>
    <scope>NUCLEOTIDE SEQUENCE [LARGE SCALE GENOMIC DNA]</scope>
    <source>
        <strain evidence="5">DSM 21424</strain>
    </source>
</reference>